<dbReference type="AlphaFoldDB" id="A0AB32VM72"/>
<dbReference type="InterPro" id="IPR000008">
    <property type="entry name" value="C2_dom"/>
</dbReference>
<dbReference type="PANTHER" id="PTHR35503">
    <property type="entry name" value="OSJNBA0006M15.15 PROTEIN"/>
    <property type="match status" value="1"/>
</dbReference>
<dbReference type="InterPro" id="IPR035892">
    <property type="entry name" value="C2_domain_sf"/>
</dbReference>
<reference evidence="3" key="2">
    <citation type="submission" date="2025-08" db="UniProtKB">
        <authorList>
            <consortium name="RefSeq"/>
        </authorList>
    </citation>
    <scope>IDENTIFICATION</scope>
</reference>
<dbReference type="Gene3D" id="2.60.40.150">
    <property type="entry name" value="C2 domain"/>
    <property type="match status" value="1"/>
</dbReference>
<dbReference type="Proteomes" id="UP000694886">
    <property type="component" value="Chromosome 1"/>
</dbReference>
<evidence type="ECO:0000259" key="1">
    <source>
        <dbReference type="PROSITE" id="PS50004"/>
    </source>
</evidence>
<sequence length="206" mass="23275">MGISHYLSSLCCELRILQAKNLKLKSPGNLFVRYYLTAGNNKRIQVNSQEISSKSELIWNESFSLECLGTEESLNDLKQQTVVFELRWRSTVPVLGRIMGKSQLLGRAEMPWNAVFESPNMEIEKWVTMVSMNDRVLETLKPPSLQVSMKVRGPAIVETEKKKKKKKRKEGLKNNWDGCGCKDIGGGYCSCADYELFALAAAFEAL</sequence>
<evidence type="ECO:0000313" key="2">
    <source>
        <dbReference type="Proteomes" id="UP000694886"/>
    </source>
</evidence>
<dbReference type="GeneID" id="18611576"/>
<accession>A0AB32VM72</accession>
<dbReference type="PROSITE" id="PS50004">
    <property type="entry name" value="C2"/>
    <property type="match status" value="1"/>
</dbReference>
<name>A0AB32VM72_THECC</name>
<reference evidence="2" key="1">
    <citation type="journal article" date="1997" name="Nucleic Acids Res.">
        <title>tRNAscan-SE: a program for improved detection of transfer RNA genes in genomic sequence.</title>
        <authorList>
            <person name="Lowe T.M."/>
            <person name="Eddy S.R."/>
        </authorList>
    </citation>
    <scope>NUCLEOTIDE SEQUENCE [LARGE SCALE GENOMIC DNA]</scope>
    <source>
        <strain evidence="2">r\B97-61/B2</strain>
    </source>
</reference>
<gene>
    <name evidence="3" type="primary">LOC18611576</name>
</gene>
<organism evidence="2 3">
    <name type="scientific">Theobroma cacao</name>
    <name type="common">Cacao</name>
    <name type="synonym">Cocoa</name>
    <dbReference type="NCBI Taxonomy" id="3641"/>
    <lineage>
        <taxon>Eukaryota</taxon>
        <taxon>Viridiplantae</taxon>
        <taxon>Streptophyta</taxon>
        <taxon>Embryophyta</taxon>
        <taxon>Tracheophyta</taxon>
        <taxon>Spermatophyta</taxon>
        <taxon>Magnoliopsida</taxon>
        <taxon>eudicotyledons</taxon>
        <taxon>Gunneridae</taxon>
        <taxon>Pentapetalae</taxon>
        <taxon>rosids</taxon>
        <taxon>malvids</taxon>
        <taxon>Malvales</taxon>
        <taxon>Malvaceae</taxon>
        <taxon>Byttnerioideae</taxon>
        <taxon>Theobroma</taxon>
    </lineage>
</organism>
<dbReference type="Gramene" id="Tc01v2_t008800.1">
    <property type="protein sequence ID" value="Tc01v2_p008800.1"/>
    <property type="gene ID" value="Tc01v2_g008800"/>
</dbReference>
<dbReference type="SUPFAM" id="SSF49562">
    <property type="entry name" value="C2 domain (Calcium/lipid-binding domain, CaLB)"/>
    <property type="match status" value="1"/>
</dbReference>
<dbReference type="RefSeq" id="XP_007047971.2">
    <property type="nucleotide sequence ID" value="XM_007047909.2"/>
</dbReference>
<dbReference type="KEGG" id="tcc:18611576"/>
<feature type="domain" description="C2" evidence="1">
    <location>
        <begin position="1"/>
        <end position="127"/>
    </location>
</feature>
<dbReference type="Pfam" id="PF00168">
    <property type="entry name" value="C2"/>
    <property type="match status" value="1"/>
</dbReference>
<dbReference type="PANTHER" id="PTHR35503:SF2">
    <property type="entry name" value="OS04G0455700 PROTEIN"/>
    <property type="match status" value="1"/>
</dbReference>
<evidence type="ECO:0000313" key="3">
    <source>
        <dbReference type="RefSeq" id="XP_007047971.2"/>
    </source>
</evidence>
<protein>
    <submittedName>
        <fullName evidence="3">Uncharacterized protein LOC18611576</fullName>
    </submittedName>
</protein>
<proteinExistence type="predicted"/>